<evidence type="ECO:0000256" key="2">
    <source>
        <dbReference type="ARBA" id="ARBA00022771"/>
    </source>
</evidence>
<dbReference type="EMBL" id="CAVLGL010000002">
    <property type="protein sequence ID" value="CAK1579124.1"/>
    <property type="molecule type" value="Genomic_DNA"/>
</dbReference>
<dbReference type="Pfam" id="PF04500">
    <property type="entry name" value="FLYWCH"/>
    <property type="match status" value="2"/>
</dbReference>
<evidence type="ECO:0000256" key="3">
    <source>
        <dbReference type="ARBA" id="ARBA00022833"/>
    </source>
</evidence>
<evidence type="ECO:0000313" key="5">
    <source>
        <dbReference type="EMBL" id="CAK1579124.1"/>
    </source>
</evidence>
<gene>
    <name evidence="5" type="ORF">PARMNEM_LOCUS1110</name>
</gene>
<dbReference type="Gene3D" id="2.20.25.240">
    <property type="match status" value="2"/>
</dbReference>
<sequence>MIPGRKHACLMFHGYTFKRYQLLANGQVRWRCSKWHSGCRVSVKTNTIDPRDGIVLIENLHNHERPKLIRNKITYLSTGKKYPLLVCNEYVYKRIRVNRHTGHIFWRCVMIHKGCRAYCLASDDEIVCKNSHNHDAPKFRTSTGRWIMP</sequence>
<evidence type="ECO:0000313" key="6">
    <source>
        <dbReference type="Proteomes" id="UP001314205"/>
    </source>
</evidence>
<keyword evidence="1" id="KW-0479">Metal-binding</keyword>
<keyword evidence="2" id="KW-0863">Zinc-finger</keyword>
<evidence type="ECO:0000259" key="4">
    <source>
        <dbReference type="Pfam" id="PF04500"/>
    </source>
</evidence>
<comment type="caution">
    <text evidence="5">The sequence shown here is derived from an EMBL/GenBank/DDBJ whole genome shotgun (WGS) entry which is preliminary data.</text>
</comment>
<proteinExistence type="predicted"/>
<feature type="domain" description="FLYWCH-type" evidence="4">
    <location>
        <begin position="75"/>
        <end position="134"/>
    </location>
</feature>
<organism evidence="5 6">
    <name type="scientific">Parnassius mnemosyne</name>
    <name type="common">clouded apollo</name>
    <dbReference type="NCBI Taxonomy" id="213953"/>
    <lineage>
        <taxon>Eukaryota</taxon>
        <taxon>Metazoa</taxon>
        <taxon>Ecdysozoa</taxon>
        <taxon>Arthropoda</taxon>
        <taxon>Hexapoda</taxon>
        <taxon>Insecta</taxon>
        <taxon>Pterygota</taxon>
        <taxon>Neoptera</taxon>
        <taxon>Endopterygota</taxon>
        <taxon>Lepidoptera</taxon>
        <taxon>Glossata</taxon>
        <taxon>Ditrysia</taxon>
        <taxon>Papilionoidea</taxon>
        <taxon>Papilionidae</taxon>
        <taxon>Parnassiinae</taxon>
        <taxon>Parnassini</taxon>
        <taxon>Parnassius</taxon>
        <taxon>Driopa</taxon>
    </lineage>
</organism>
<accession>A0AAV1K9S7</accession>
<keyword evidence="3" id="KW-0862">Zinc</keyword>
<reference evidence="5 6" key="1">
    <citation type="submission" date="2023-11" db="EMBL/GenBank/DDBJ databases">
        <authorList>
            <person name="Hedman E."/>
            <person name="Englund M."/>
            <person name="Stromberg M."/>
            <person name="Nyberg Akerstrom W."/>
            <person name="Nylinder S."/>
            <person name="Jareborg N."/>
            <person name="Kallberg Y."/>
            <person name="Kronander E."/>
        </authorList>
    </citation>
    <scope>NUCLEOTIDE SEQUENCE [LARGE SCALE GENOMIC DNA]</scope>
</reference>
<evidence type="ECO:0000256" key="1">
    <source>
        <dbReference type="ARBA" id="ARBA00022723"/>
    </source>
</evidence>
<name>A0AAV1K9S7_9NEOP</name>
<dbReference type="AlphaFoldDB" id="A0AAV1K9S7"/>
<feature type="domain" description="FLYWCH-type" evidence="4">
    <location>
        <begin position="4"/>
        <end position="63"/>
    </location>
</feature>
<dbReference type="Proteomes" id="UP001314205">
    <property type="component" value="Unassembled WGS sequence"/>
</dbReference>
<dbReference type="InterPro" id="IPR007588">
    <property type="entry name" value="Znf_FLYWCH"/>
</dbReference>
<keyword evidence="6" id="KW-1185">Reference proteome</keyword>
<protein>
    <recommendedName>
        <fullName evidence="4">FLYWCH-type domain-containing protein</fullName>
    </recommendedName>
</protein>
<dbReference type="GO" id="GO:0008270">
    <property type="term" value="F:zinc ion binding"/>
    <property type="evidence" value="ECO:0007669"/>
    <property type="project" value="UniProtKB-KW"/>
</dbReference>